<evidence type="ECO:0000256" key="6">
    <source>
        <dbReference type="SAM" id="MobiDB-lite"/>
    </source>
</evidence>
<keyword evidence="4" id="KW-0804">Transcription</keyword>
<dbReference type="InterPro" id="IPR015300">
    <property type="entry name" value="DNA-bd_pseudobarrel_sf"/>
</dbReference>
<reference evidence="8 9" key="1">
    <citation type="submission" date="2017-11" db="EMBL/GenBank/DDBJ databases">
        <title>De-novo sequencing of pomegranate (Punica granatum L.) genome.</title>
        <authorList>
            <person name="Akparov Z."/>
            <person name="Amiraslanov A."/>
            <person name="Hajiyeva S."/>
            <person name="Abbasov M."/>
            <person name="Kaur K."/>
            <person name="Hamwieh A."/>
            <person name="Solovyev V."/>
            <person name="Salamov A."/>
            <person name="Braich B."/>
            <person name="Kosarev P."/>
            <person name="Mahmoud A."/>
            <person name="Hajiyev E."/>
            <person name="Babayeva S."/>
            <person name="Izzatullayeva V."/>
            <person name="Mammadov A."/>
            <person name="Mammadov A."/>
            <person name="Sharifova S."/>
            <person name="Ojaghi J."/>
            <person name="Eynullazada K."/>
            <person name="Bayramov B."/>
            <person name="Abdulazimova A."/>
            <person name="Shahmuradov I."/>
        </authorList>
    </citation>
    <scope>NUCLEOTIDE SEQUENCE [LARGE SCALE GENOMIC DNA]</scope>
    <source>
        <strain evidence="9">cv. AG2017</strain>
        <tissue evidence="8">Leaf</tissue>
    </source>
</reference>
<dbReference type="STRING" id="22663.A0A2I0L6P9"/>
<evidence type="ECO:0000256" key="4">
    <source>
        <dbReference type="ARBA" id="ARBA00023163"/>
    </source>
</evidence>
<evidence type="ECO:0000256" key="3">
    <source>
        <dbReference type="ARBA" id="ARBA00023125"/>
    </source>
</evidence>
<keyword evidence="9" id="KW-1185">Reference proteome</keyword>
<feature type="compositionally biased region" description="Basic residues" evidence="6">
    <location>
        <begin position="241"/>
        <end position="259"/>
    </location>
</feature>
<dbReference type="PANTHER" id="PTHR31920">
    <property type="entry name" value="B3 DOMAIN-CONTAINING"/>
    <property type="match status" value="1"/>
</dbReference>
<dbReference type="InterPro" id="IPR050655">
    <property type="entry name" value="Plant_B3_domain"/>
</dbReference>
<protein>
    <recommendedName>
        <fullName evidence="7">TF-B3 domain-containing protein</fullName>
    </recommendedName>
</protein>
<feature type="compositionally biased region" description="Low complexity" evidence="6">
    <location>
        <begin position="194"/>
        <end position="204"/>
    </location>
</feature>
<proteinExistence type="predicted"/>
<evidence type="ECO:0000313" key="8">
    <source>
        <dbReference type="EMBL" id="PKI76374.1"/>
    </source>
</evidence>
<dbReference type="GO" id="GO:0005634">
    <property type="term" value="C:nucleus"/>
    <property type="evidence" value="ECO:0007669"/>
    <property type="project" value="UniProtKB-SubCell"/>
</dbReference>
<evidence type="ECO:0000256" key="1">
    <source>
        <dbReference type="ARBA" id="ARBA00004123"/>
    </source>
</evidence>
<dbReference type="EMBL" id="PGOL01000123">
    <property type="protein sequence ID" value="PKI76374.1"/>
    <property type="molecule type" value="Genomic_DNA"/>
</dbReference>
<gene>
    <name evidence="8" type="ORF">CRG98_003296</name>
</gene>
<sequence>MASAHTHRGRRAVKLQDGFFKSPTPRFFKVMVRELLHRGRIMIPRKFIWKYGDVLSELVLLRDPSGESFEVQVEEAEGKVWLGKGWREFEEHYPIEEGSFLVFELEGNNLFHVLILGMCATEIDYPTVNRSQDPQLEPSDEYLPSETEETSDDDSPVKSTDASNSEPEQKRSRCGQPFQHSKPSKLPTEDSDDSSTYSPSVQSESESESERLGSTKRSTTRLRKEAKQGPSSHLAAGGSGIKKRTIGLQKRVKLGHSSRRAAGCRRPYVNLPLPPSSHKALEAAKRFQTKFPAFCIQLRPTYTRSGGVSICSSFMKRNNFKPTKGPVYLNLKHRGRSWRVKMFCYTKEHRGKLCGGWGAFIEENSLQNGDVCVFELVETNIFRVHFFRCSCLREEDKSHESSRSSSSINSSLPSQGGFNILLSPELLSRPTLPELRVFLCRTSTRHSGDYKASNFKGFE</sequence>
<feature type="region of interest" description="Disordered" evidence="6">
    <location>
        <begin position="129"/>
        <end position="259"/>
    </location>
</feature>
<evidence type="ECO:0000259" key="7">
    <source>
        <dbReference type="PROSITE" id="PS50863"/>
    </source>
</evidence>
<dbReference type="PROSITE" id="PS50863">
    <property type="entry name" value="B3"/>
    <property type="match status" value="2"/>
</dbReference>
<keyword evidence="2" id="KW-0805">Transcription regulation</keyword>
<dbReference type="GO" id="GO:0003677">
    <property type="term" value="F:DNA binding"/>
    <property type="evidence" value="ECO:0007669"/>
    <property type="project" value="UniProtKB-KW"/>
</dbReference>
<dbReference type="CDD" id="cd10017">
    <property type="entry name" value="B3_DNA"/>
    <property type="match status" value="2"/>
</dbReference>
<dbReference type="SMART" id="SM01019">
    <property type="entry name" value="B3"/>
    <property type="match status" value="2"/>
</dbReference>
<feature type="domain" description="TF-B3" evidence="7">
    <location>
        <begin position="293"/>
        <end position="390"/>
    </location>
</feature>
<keyword evidence="5" id="KW-0539">Nucleus</keyword>
<dbReference type="InterPro" id="IPR003340">
    <property type="entry name" value="B3_DNA-bd"/>
</dbReference>
<evidence type="ECO:0000313" key="9">
    <source>
        <dbReference type="Proteomes" id="UP000233551"/>
    </source>
</evidence>
<feature type="domain" description="TF-B3" evidence="7">
    <location>
        <begin position="26"/>
        <end position="119"/>
    </location>
</feature>
<comment type="subcellular location">
    <subcellularLocation>
        <location evidence="1">Nucleus</location>
    </subcellularLocation>
</comment>
<comment type="caution">
    <text evidence="8">The sequence shown here is derived from an EMBL/GenBank/DDBJ whole genome shotgun (WGS) entry which is preliminary data.</text>
</comment>
<name>A0A2I0L6P9_PUNGR</name>
<dbReference type="PANTHER" id="PTHR31920:SF37">
    <property type="entry name" value="B3 DOMAIN-CONTAINING TRANSCRIPTION FACTOR VRN1"/>
    <property type="match status" value="1"/>
</dbReference>
<dbReference type="Proteomes" id="UP000233551">
    <property type="component" value="Unassembled WGS sequence"/>
</dbReference>
<evidence type="ECO:0000256" key="2">
    <source>
        <dbReference type="ARBA" id="ARBA00023015"/>
    </source>
</evidence>
<organism evidence="8 9">
    <name type="scientific">Punica granatum</name>
    <name type="common">Pomegranate</name>
    <dbReference type="NCBI Taxonomy" id="22663"/>
    <lineage>
        <taxon>Eukaryota</taxon>
        <taxon>Viridiplantae</taxon>
        <taxon>Streptophyta</taxon>
        <taxon>Embryophyta</taxon>
        <taxon>Tracheophyta</taxon>
        <taxon>Spermatophyta</taxon>
        <taxon>Magnoliopsida</taxon>
        <taxon>eudicotyledons</taxon>
        <taxon>Gunneridae</taxon>
        <taxon>Pentapetalae</taxon>
        <taxon>rosids</taxon>
        <taxon>malvids</taxon>
        <taxon>Myrtales</taxon>
        <taxon>Lythraceae</taxon>
        <taxon>Punica</taxon>
    </lineage>
</organism>
<dbReference type="AlphaFoldDB" id="A0A2I0L6P9"/>
<dbReference type="Pfam" id="PF02362">
    <property type="entry name" value="B3"/>
    <property type="match status" value="2"/>
</dbReference>
<dbReference type="Gene3D" id="2.40.330.10">
    <property type="entry name" value="DNA-binding pseudobarrel domain"/>
    <property type="match status" value="2"/>
</dbReference>
<accession>A0A2I0L6P9</accession>
<keyword evidence="3" id="KW-0238">DNA-binding</keyword>
<dbReference type="SUPFAM" id="SSF101936">
    <property type="entry name" value="DNA-binding pseudobarrel domain"/>
    <property type="match status" value="2"/>
</dbReference>
<feature type="compositionally biased region" description="Polar residues" evidence="6">
    <location>
        <begin position="157"/>
        <end position="166"/>
    </location>
</feature>
<evidence type="ECO:0000256" key="5">
    <source>
        <dbReference type="ARBA" id="ARBA00023242"/>
    </source>
</evidence>